<dbReference type="PANTHER" id="PTHR43861">
    <property type="entry name" value="TRANS-ACONITATE 2-METHYLTRANSFERASE-RELATED"/>
    <property type="match status" value="1"/>
</dbReference>
<dbReference type="SUPFAM" id="SSF53335">
    <property type="entry name" value="S-adenosyl-L-methionine-dependent methyltransferases"/>
    <property type="match status" value="1"/>
</dbReference>
<evidence type="ECO:0000259" key="2">
    <source>
        <dbReference type="Pfam" id="PF13649"/>
    </source>
</evidence>
<organism evidence="3 4">
    <name type="scientific">Amphritea japonica ATCC BAA-1530</name>
    <dbReference type="NCBI Taxonomy" id="1278309"/>
    <lineage>
        <taxon>Bacteria</taxon>
        <taxon>Pseudomonadati</taxon>
        <taxon>Pseudomonadota</taxon>
        <taxon>Gammaproteobacteria</taxon>
        <taxon>Oceanospirillales</taxon>
        <taxon>Oceanospirillaceae</taxon>
        <taxon>Amphritea</taxon>
    </lineage>
</organism>
<keyword evidence="3" id="KW-0489">Methyltransferase</keyword>
<keyword evidence="4" id="KW-1185">Reference proteome</keyword>
<evidence type="ECO:0000313" key="4">
    <source>
        <dbReference type="Proteomes" id="UP000595663"/>
    </source>
</evidence>
<feature type="domain" description="Methyltransferase" evidence="2">
    <location>
        <begin position="45"/>
        <end position="134"/>
    </location>
</feature>
<dbReference type="KEGG" id="ajp:AMJAP_2087"/>
<gene>
    <name evidence="3" type="ORF">AMJAP_2087</name>
</gene>
<dbReference type="RefSeq" id="WP_019620537.1">
    <property type="nucleotide sequence ID" value="NZ_AP014545.1"/>
</dbReference>
<dbReference type="EMBL" id="AP014545">
    <property type="protein sequence ID" value="BBB26678.1"/>
    <property type="molecule type" value="Genomic_DNA"/>
</dbReference>
<dbReference type="Pfam" id="PF13649">
    <property type="entry name" value="Methyltransf_25"/>
    <property type="match status" value="1"/>
</dbReference>
<dbReference type="PANTHER" id="PTHR43861:SF6">
    <property type="entry name" value="METHYLTRANSFERASE TYPE 11"/>
    <property type="match status" value="1"/>
</dbReference>
<dbReference type="GO" id="GO:0008168">
    <property type="term" value="F:methyltransferase activity"/>
    <property type="evidence" value="ECO:0007669"/>
    <property type="project" value="UniProtKB-KW"/>
</dbReference>
<dbReference type="InterPro" id="IPR041698">
    <property type="entry name" value="Methyltransf_25"/>
</dbReference>
<dbReference type="OrthoDB" id="6681190at2"/>
<protein>
    <submittedName>
        <fullName evidence="3">Type 11 methyltransferase</fullName>
    </submittedName>
</protein>
<dbReference type="AlphaFoldDB" id="A0A7R6PC50"/>
<dbReference type="Proteomes" id="UP000595663">
    <property type="component" value="Chromosome"/>
</dbReference>
<dbReference type="GO" id="GO:0032259">
    <property type="term" value="P:methylation"/>
    <property type="evidence" value="ECO:0007669"/>
    <property type="project" value="UniProtKB-KW"/>
</dbReference>
<dbReference type="InterPro" id="IPR029063">
    <property type="entry name" value="SAM-dependent_MTases_sf"/>
</dbReference>
<dbReference type="Gene3D" id="3.40.50.150">
    <property type="entry name" value="Vaccinia Virus protein VP39"/>
    <property type="match status" value="1"/>
</dbReference>
<sequence length="200" mass="22455">MKPEDIGLAYNTLTDLWEGNNFNRDNGIAQHKRAIPFATNHRLALDVGCGSTGRFIDLLLTNGFSPQGVDISTEMIRLARLRHPDITFHQQDICNWVLPDKYDFISAWDSIWHVPLERQAAVLSKLFNSLNPGGVCIFSGGGTDKPDDHKDSTMGTDVYYSTLGITGFLTVIEQSGCICRHLEYDQHPELHCYFIVQKIG</sequence>
<name>A0A7R6PC50_9GAMM</name>
<proteinExistence type="predicted"/>
<evidence type="ECO:0000256" key="1">
    <source>
        <dbReference type="ARBA" id="ARBA00022679"/>
    </source>
</evidence>
<reference evidence="3 4" key="1">
    <citation type="journal article" date="2008" name="Int. J. Syst. Evol. Microbiol.">
        <title>Amphritea japonica sp. nov. and Amphritea balenae sp. nov., isolated from the sediment adjacent to sperm whale carcasses off Kagoshima, Japan.</title>
        <authorList>
            <person name="Miyazaki M."/>
            <person name="Nogi Y."/>
            <person name="Fujiwara Y."/>
            <person name="Kawato M."/>
            <person name="Nagahama T."/>
            <person name="Kubokawa K."/>
            <person name="Horikoshi K."/>
        </authorList>
    </citation>
    <scope>NUCLEOTIDE SEQUENCE [LARGE SCALE GENOMIC DNA]</scope>
    <source>
        <strain evidence="3 4">ATCC BAA-1530</strain>
    </source>
</reference>
<keyword evidence="1 3" id="KW-0808">Transferase</keyword>
<dbReference type="CDD" id="cd02440">
    <property type="entry name" value="AdoMet_MTases"/>
    <property type="match status" value="1"/>
</dbReference>
<accession>A0A7R6PC50</accession>
<evidence type="ECO:0000313" key="3">
    <source>
        <dbReference type="EMBL" id="BBB26678.1"/>
    </source>
</evidence>